<gene>
    <name evidence="7" type="ORF">PG999_002033</name>
</gene>
<dbReference type="EMBL" id="JAQQWP010000002">
    <property type="protein sequence ID" value="KAK8129653.1"/>
    <property type="molecule type" value="Genomic_DNA"/>
</dbReference>
<organism evidence="7 8">
    <name type="scientific">Apiospora kogelbergensis</name>
    <dbReference type="NCBI Taxonomy" id="1337665"/>
    <lineage>
        <taxon>Eukaryota</taxon>
        <taxon>Fungi</taxon>
        <taxon>Dikarya</taxon>
        <taxon>Ascomycota</taxon>
        <taxon>Pezizomycotina</taxon>
        <taxon>Sordariomycetes</taxon>
        <taxon>Xylariomycetidae</taxon>
        <taxon>Amphisphaeriales</taxon>
        <taxon>Apiosporaceae</taxon>
        <taxon>Apiospora</taxon>
    </lineage>
</organism>
<dbReference type="Pfam" id="PF03098">
    <property type="entry name" value="An_peroxidase"/>
    <property type="match status" value="2"/>
</dbReference>
<dbReference type="GO" id="GO:0005506">
    <property type="term" value="F:iron ion binding"/>
    <property type="evidence" value="ECO:0007669"/>
    <property type="project" value="InterPro"/>
</dbReference>
<dbReference type="InterPro" id="IPR034812">
    <property type="entry name" value="Ppo-like_N"/>
</dbReference>
<dbReference type="AlphaFoldDB" id="A0AAW0R764"/>
<dbReference type="GO" id="GO:0020037">
    <property type="term" value="F:heme binding"/>
    <property type="evidence" value="ECO:0007669"/>
    <property type="project" value="InterPro"/>
</dbReference>
<dbReference type="SUPFAM" id="SSF48264">
    <property type="entry name" value="Cytochrome P450"/>
    <property type="match status" value="1"/>
</dbReference>
<protein>
    <recommendedName>
        <fullName evidence="9">Linoleate 8R-lipoxygenase</fullName>
    </recommendedName>
</protein>
<dbReference type="SUPFAM" id="SSF48113">
    <property type="entry name" value="Heme-dependent peroxidases"/>
    <property type="match status" value="1"/>
</dbReference>
<keyword evidence="3" id="KW-0223">Dioxygenase</keyword>
<evidence type="ECO:0000256" key="5">
    <source>
        <dbReference type="ARBA" id="ARBA00023004"/>
    </source>
</evidence>
<dbReference type="Gene3D" id="1.10.640.10">
    <property type="entry name" value="Haem peroxidase domain superfamily, animal type"/>
    <property type="match status" value="1"/>
</dbReference>
<dbReference type="GO" id="GO:0051213">
    <property type="term" value="F:dioxygenase activity"/>
    <property type="evidence" value="ECO:0007669"/>
    <property type="project" value="UniProtKB-KW"/>
</dbReference>
<accession>A0AAW0R764</accession>
<name>A0AAW0R764_9PEZI</name>
<keyword evidence="8" id="KW-1185">Reference proteome</keyword>
<evidence type="ECO:0008006" key="9">
    <source>
        <dbReference type="Google" id="ProtNLM"/>
    </source>
</evidence>
<keyword evidence="4" id="KW-0560">Oxidoreductase</keyword>
<dbReference type="InterPro" id="IPR050783">
    <property type="entry name" value="Oxylipin_biosynth_metab"/>
</dbReference>
<dbReference type="GO" id="GO:0004497">
    <property type="term" value="F:monooxygenase activity"/>
    <property type="evidence" value="ECO:0007669"/>
    <property type="project" value="InterPro"/>
</dbReference>
<keyword evidence="5 6" id="KW-0408">Iron</keyword>
<comment type="caution">
    <text evidence="7">The sequence shown here is derived from an EMBL/GenBank/DDBJ whole genome shotgun (WGS) entry which is preliminary data.</text>
</comment>
<dbReference type="CDD" id="cd09817">
    <property type="entry name" value="linoleate_diol_synthase_like"/>
    <property type="match status" value="1"/>
</dbReference>
<proteinExistence type="predicted"/>
<dbReference type="PROSITE" id="PS50292">
    <property type="entry name" value="PEROXIDASE_3"/>
    <property type="match status" value="1"/>
</dbReference>
<dbReference type="GO" id="GO:0016705">
    <property type="term" value="F:oxidoreductase activity, acting on paired donors, with incorporation or reduction of molecular oxygen"/>
    <property type="evidence" value="ECO:0007669"/>
    <property type="project" value="InterPro"/>
</dbReference>
<dbReference type="CDD" id="cd20612">
    <property type="entry name" value="CYP_LDS-like_C"/>
    <property type="match status" value="1"/>
</dbReference>
<sequence>MATHDHGILDALKRFGHLVQSSARPLPTQTGDGTYLDEEPSSGLLEDLASLGISDIDTLIALLERGIAGNALIDDRTMFTEKLITLASKLPPTSANRLKLTNAFTKEIWSSLDHQAASGCLLGDRYNYRQADGSYNNINLPDLGKAGTPYARSVPPKTIRPASQPDPGLIFDTVMSRDNGGFKPHPSKISSMLFYLASLIIHDCFRTSREDPNISTTSSYLDLSPLYGCNQEEQNEIRTFKDGLIKPDSFSDKRILGFPPGVSCLVIMFNRFHNHVATNLALINENGRFSKPSESLQGDKKEAARLKRDNDLFQTARLITCGLYFNVILRDYVRTILNLSRTESNWWIDPRADVGDRNKSMATGNQNSFEFNLIYIWHSAISQRDDKWTQDLYQKLLGKDHSKATQQEILIALSRWEAAIPKDPQLRTFGNLQREANGTFNDDDLVHILTESVEDLAGAFGANNVPTALRVIEVLMMTRARKWHAASLNEFRAYFGLKPHETFEEVNSDPVVANHLKSLYEHPDYVELYPGVVVEENKPTMVPGSGLAPGYTISRAILSDAISLVRGDRHYTLNYHSGNLTNWGMKEVEADPSFEEGIVFYKLFLRAFPRHFAYNSVYAHYPMTIPSENAKILASLGRLENYSFAKPKRMAPTVVIKSFQGVDHALANKALGVDPWKPGFNILGGQDGAKACLAGDGDFFANQRKNLGHCMYPKNSEADIKRFYNKTLKELLRRWSSPVLGRSSPGARQVDIVRDIGTLANVHFAAQFWSLPLKTEERPRGIFSEHELRDILTLMFNVVFNAAADPTKQMALYAASKPISEAMGHIMEAEVTAAGKSNLLGDLISKVTGQDVDMKDYGVHVLRQLLERTGGNAREAVYAHVLTAAAPMVTLNSAIFAQALDYYLGDGIEHLPKIQELAQKDTPESDELLVRYALEGVRLNGSNAVLRYVHEDTTIQEGLGGVGVRQPPPTRLQAGSTVLVSFNELALDPSRYPDPHKVRLDRDLDNGYRFYGHGAHECLGERMSRVSQGAMLRAAGRLKNLRRAPGAQGTLKMIVPPDGALGKVYMDELQSMYSPYPTTMKVLYDE</sequence>
<evidence type="ECO:0000256" key="2">
    <source>
        <dbReference type="ARBA" id="ARBA00022723"/>
    </source>
</evidence>
<feature type="binding site" description="axial binding residue" evidence="6">
    <location>
        <position position="378"/>
    </location>
    <ligand>
        <name>heme b</name>
        <dbReference type="ChEBI" id="CHEBI:60344"/>
    </ligand>
    <ligandPart>
        <name>Fe</name>
        <dbReference type="ChEBI" id="CHEBI:18248"/>
    </ligandPart>
</feature>
<evidence type="ECO:0000313" key="8">
    <source>
        <dbReference type="Proteomes" id="UP001392437"/>
    </source>
</evidence>
<dbReference type="Proteomes" id="UP001392437">
    <property type="component" value="Unassembled WGS sequence"/>
</dbReference>
<dbReference type="PANTHER" id="PTHR11903">
    <property type="entry name" value="PROSTAGLANDIN G/H SYNTHASE"/>
    <property type="match status" value="1"/>
</dbReference>
<evidence type="ECO:0000256" key="3">
    <source>
        <dbReference type="ARBA" id="ARBA00022964"/>
    </source>
</evidence>
<dbReference type="InterPro" id="IPR010255">
    <property type="entry name" value="Haem_peroxidase_sf"/>
</dbReference>
<dbReference type="GO" id="GO:0004601">
    <property type="term" value="F:peroxidase activity"/>
    <property type="evidence" value="ECO:0007669"/>
    <property type="project" value="InterPro"/>
</dbReference>
<dbReference type="InterPro" id="IPR019791">
    <property type="entry name" value="Haem_peroxidase_animal"/>
</dbReference>
<evidence type="ECO:0000256" key="4">
    <source>
        <dbReference type="ARBA" id="ARBA00023002"/>
    </source>
</evidence>
<dbReference type="PRINTS" id="PR00457">
    <property type="entry name" value="ANPEROXIDASE"/>
</dbReference>
<dbReference type="InterPro" id="IPR036396">
    <property type="entry name" value="Cyt_P450_sf"/>
</dbReference>
<dbReference type="InterPro" id="IPR037120">
    <property type="entry name" value="Haem_peroxidase_sf_animal"/>
</dbReference>
<evidence type="ECO:0000256" key="6">
    <source>
        <dbReference type="PIRSR" id="PIRSR619791-2"/>
    </source>
</evidence>
<dbReference type="GO" id="GO:0006631">
    <property type="term" value="P:fatty acid metabolic process"/>
    <property type="evidence" value="ECO:0007669"/>
    <property type="project" value="UniProtKB-ARBA"/>
</dbReference>
<evidence type="ECO:0000313" key="7">
    <source>
        <dbReference type="EMBL" id="KAK8129653.1"/>
    </source>
</evidence>
<dbReference type="GO" id="GO:0006979">
    <property type="term" value="P:response to oxidative stress"/>
    <property type="evidence" value="ECO:0007669"/>
    <property type="project" value="InterPro"/>
</dbReference>
<dbReference type="Gene3D" id="1.10.630.10">
    <property type="entry name" value="Cytochrome P450"/>
    <property type="match status" value="1"/>
</dbReference>
<evidence type="ECO:0000256" key="1">
    <source>
        <dbReference type="ARBA" id="ARBA00022617"/>
    </source>
</evidence>
<keyword evidence="2 6" id="KW-0479">Metal-binding</keyword>
<keyword evidence="1 6" id="KW-0349">Heme</keyword>
<reference evidence="7 8" key="1">
    <citation type="submission" date="2023-01" db="EMBL/GenBank/DDBJ databases">
        <title>Analysis of 21 Apiospora genomes using comparative genomics revels a genus with tremendous synthesis potential of carbohydrate active enzymes and secondary metabolites.</title>
        <authorList>
            <person name="Sorensen T."/>
        </authorList>
    </citation>
    <scope>NUCLEOTIDE SEQUENCE [LARGE SCALE GENOMIC DNA]</scope>
    <source>
        <strain evidence="7 8">CBS 117206</strain>
    </source>
</reference>
<dbReference type="PANTHER" id="PTHR11903:SF37">
    <property type="entry name" value="PSI-PRODUCING OXYGENASE A"/>
    <property type="match status" value="1"/>
</dbReference>